<feature type="domain" description="B12-binding" evidence="1">
    <location>
        <begin position="1"/>
        <end position="135"/>
    </location>
</feature>
<dbReference type="EC" id="5.4.99.1" evidence="2"/>
<comment type="caution">
    <text evidence="2">The sequence shown here is derived from an EMBL/GenBank/DDBJ whole genome shotgun (WGS) entry which is preliminary data.</text>
</comment>
<reference evidence="2 3" key="1">
    <citation type="submission" date="2020-08" db="EMBL/GenBank/DDBJ databases">
        <title>Genomic Encyclopedia of Type Strains, Phase III (KMG-III): the genomes of soil and plant-associated and newly described type strains.</title>
        <authorList>
            <person name="Whitman W."/>
        </authorList>
    </citation>
    <scope>NUCLEOTIDE SEQUENCE [LARGE SCALE GENOMIC DNA]</scope>
    <source>
        <strain evidence="2 3">CECT 8712</strain>
    </source>
</reference>
<dbReference type="RefSeq" id="WP_343064868.1">
    <property type="nucleotide sequence ID" value="NZ_JACHJO010000001.1"/>
</dbReference>
<dbReference type="SUPFAM" id="SSF52242">
    <property type="entry name" value="Cobalamin (vitamin B12)-binding domain"/>
    <property type="match status" value="1"/>
</dbReference>
<dbReference type="GO" id="GO:0046872">
    <property type="term" value="F:metal ion binding"/>
    <property type="evidence" value="ECO:0007669"/>
    <property type="project" value="InterPro"/>
</dbReference>
<proteinExistence type="predicted"/>
<organism evidence="2 3">
    <name type="scientific">Nocardiopsis algeriensis</name>
    <dbReference type="NCBI Taxonomy" id="1478215"/>
    <lineage>
        <taxon>Bacteria</taxon>
        <taxon>Bacillati</taxon>
        <taxon>Actinomycetota</taxon>
        <taxon>Actinomycetes</taxon>
        <taxon>Streptosporangiales</taxon>
        <taxon>Nocardiopsidaceae</taxon>
        <taxon>Nocardiopsis</taxon>
    </lineage>
</organism>
<accession>A0A841IQ98</accession>
<evidence type="ECO:0000259" key="1">
    <source>
        <dbReference type="PROSITE" id="PS51332"/>
    </source>
</evidence>
<dbReference type="AlphaFoldDB" id="A0A841IQ98"/>
<keyword evidence="2" id="KW-0413">Isomerase</keyword>
<dbReference type="InterPro" id="IPR006158">
    <property type="entry name" value="Cobalamin-bd"/>
</dbReference>
<evidence type="ECO:0000313" key="3">
    <source>
        <dbReference type="Proteomes" id="UP000536604"/>
    </source>
</evidence>
<dbReference type="EMBL" id="JACHJO010000001">
    <property type="protein sequence ID" value="MBB6118428.1"/>
    <property type="molecule type" value="Genomic_DNA"/>
</dbReference>
<gene>
    <name evidence="2" type="ORF">FHS13_000356</name>
</gene>
<keyword evidence="3" id="KW-1185">Reference proteome</keyword>
<protein>
    <submittedName>
        <fullName evidence="2">Methylaspartate mutase sigma subunit</fullName>
        <ecNumber evidence="2">5.4.99.1</ecNumber>
    </submittedName>
</protein>
<name>A0A841IQ98_9ACTN</name>
<evidence type="ECO:0000313" key="2">
    <source>
        <dbReference type="EMBL" id="MBB6118428.1"/>
    </source>
</evidence>
<dbReference type="Gene3D" id="3.40.50.280">
    <property type="entry name" value="Cobalamin-binding domain"/>
    <property type="match status" value="1"/>
</dbReference>
<dbReference type="Proteomes" id="UP000536604">
    <property type="component" value="Unassembled WGS sequence"/>
</dbReference>
<dbReference type="GO" id="GO:0050097">
    <property type="term" value="F:methylaspartate mutase activity"/>
    <property type="evidence" value="ECO:0007669"/>
    <property type="project" value="UniProtKB-EC"/>
</dbReference>
<dbReference type="PROSITE" id="PS51332">
    <property type="entry name" value="B12_BINDING"/>
    <property type="match status" value="1"/>
</dbReference>
<dbReference type="Pfam" id="PF02310">
    <property type="entry name" value="B12-binding"/>
    <property type="match status" value="1"/>
</dbReference>
<dbReference type="InterPro" id="IPR036724">
    <property type="entry name" value="Cobalamin-bd_sf"/>
</dbReference>
<dbReference type="GO" id="GO:0031419">
    <property type="term" value="F:cobalamin binding"/>
    <property type="evidence" value="ECO:0007669"/>
    <property type="project" value="InterPro"/>
</dbReference>
<sequence>MTVLSGTSSDSHTWNLVFLQLLLEEAGHRVDNVGPCVPDDLLVDRVRAQEPRLLVVSSVNGHGYEDGLRMITALRAAPGTAGVTAVIGGKLGVDGALAPDRVRDLRDAGFDEVFADGDAGAFRGYLERLVLEAAS</sequence>